<evidence type="ECO:0000313" key="4">
    <source>
        <dbReference type="Proteomes" id="UP001221898"/>
    </source>
</evidence>
<dbReference type="GO" id="GO:0005829">
    <property type="term" value="C:cytosol"/>
    <property type="evidence" value="ECO:0007669"/>
    <property type="project" value="TreeGrafter"/>
</dbReference>
<reference evidence="3" key="1">
    <citation type="journal article" date="2023" name="Science">
        <title>Genome structures resolve the early diversification of teleost fishes.</title>
        <authorList>
            <person name="Parey E."/>
            <person name="Louis A."/>
            <person name="Montfort J."/>
            <person name="Bouchez O."/>
            <person name="Roques C."/>
            <person name="Iampietro C."/>
            <person name="Lluch J."/>
            <person name="Castinel A."/>
            <person name="Donnadieu C."/>
            <person name="Desvignes T."/>
            <person name="Floi Bucao C."/>
            <person name="Jouanno E."/>
            <person name="Wen M."/>
            <person name="Mejri S."/>
            <person name="Dirks R."/>
            <person name="Jansen H."/>
            <person name="Henkel C."/>
            <person name="Chen W.J."/>
            <person name="Zahm M."/>
            <person name="Cabau C."/>
            <person name="Klopp C."/>
            <person name="Thompson A.W."/>
            <person name="Robinson-Rechavi M."/>
            <person name="Braasch I."/>
            <person name="Lecointre G."/>
            <person name="Bobe J."/>
            <person name="Postlethwait J.H."/>
            <person name="Berthelot C."/>
            <person name="Roest Crollius H."/>
            <person name="Guiguen Y."/>
        </authorList>
    </citation>
    <scope>NUCLEOTIDE SEQUENCE</scope>
    <source>
        <strain evidence="3">NC1722</strain>
    </source>
</reference>
<dbReference type="InterPro" id="IPR050164">
    <property type="entry name" value="Peptidase_C19"/>
</dbReference>
<gene>
    <name evidence="3" type="ORF">AAFF_G00336290</name>
</gene>
<sequence length="403" mass="45729">MGDLSHHAHADENCDTRRDATGLVFLSKWLPVSLSDATQTKRASDPRTSATALAGWTQDVSGGDPHICYRGLANLGSTCYLNTVLQVLYMTEGFRDAVEREESKEGGVVVQLKSVFAGLKAAKASTLGLTQTLGIQNVFEQQDAAEYFQQIVTSLSPHLSQIFQGSVKNSTVCERGNHDTSPEVCPFIVLPLSIDISPDCHHIYSVENGLKAYFRPSVLDGDNQMYCDFCEEKTDTETRCEMEQYPQVLTLHLMRFEFNYSCMCFVKNDCWVDIPVTLELEKHTYELYAIANHAGNYTAGHYWAVIKSHENHSWYCFDDTFVQKLGSQDTTRSRHAYLLMYMRRELPDYRPDPPPATPETAETHTTPETAETQPLKQLRHTQPLKWLRHTQPLKQLRHTQPLE</sequence>
<keyword evidence="4" id="KW-1185">Reference proteome</keyword>
<dbReference type="GO" id="GO:0005634">
    <property type="term" value="C:nucleus"/>
    <property type="evidence" value="ECO:0007669"/>
    <property type="project" value="TreeGrafter"/>
</dbReference>
<dbReference type="Proteomes" id="UP001221898">
    <property type="component" value="Unassembled WGS sequence"/>
</dbReference>
<dbReference type="InterPro" id="IPR028889">
    <property type="entry name" value="USP"/>
</dbReference>
<feature type="region of interest" description="Disordered" evidence="1">
    <location>
        <begin position="348"/>
        <end position="403"/>
    </location>
</feature>
<evidence type="ECO:0000259" key="2">
    <source>
        <dbReference type="PROSITE" id="PS50235"/>
    </source>
</evidence>
<dbReference type="SUPFAM" id="SSF54001">
    <property type="entry name" value="Cysteine proteinases"/>
    <property type="match status" value="1"/>
</dbReference>
<dbReference type="Pfam" id="PF00443">
    <property type="entry name" value="UCH"/>
    <property type="match status" value="1"/>
</dbReference>
<dbReference type="GO" id="GO:0004843">
    <property type="term" value="F:cysteine-type deubiquitinase activity"/>
    <property type="evidence" value="ECO:0007669"/>
    <property type="project" value="InterPro"/>
</dbReference>
<dbReference type="InterPro" id="IPR038765">
    <property type="entry name" value="Papain-like_cys_pep_sf"/>
</dbReference>
<name>A0AAD7R8L3_9TELE</name>
<dbReference type="EMBL" id="JAINUG010000522">
    <property type="protein sequence ID" value="KAJ8366960.1"/>
    <property type="molecule type" value="Genomic_DNA"/>
</dbReference>
<protein>
    <recommendedName>
        <fullName evidence="2">USP domain-containing protein</fullName>
    </recommendedName>
</protein>
<comment type="caution">
    <text evidence="3">The sequence shown here is derived from an EMBL/GenBank/DDBJ whole genome shotgun (WGS) entry which is preliminary data.</text>
</comment>
<dbReference type="PANTHER" id="PTHR24006">
    <property type="entry name" value="UBIQUITIN CARBOXYL-TERMINAL HYDROLASE"/>
    <property type="match status" value="1"/>
</dbReference>
<dbReference type="GO" id="GO:0016579">
    <property type="term" value="P:protein deubiquitination"/>
    <property type="evidence" value="ECO:0007669"/>
    <property type="project" value="InterPro"/>
</dbReference>
<feature type="compositionally biased region" description="Low complexity" evidence="1">
    <location>
        <begin position="358"/>
        <end position="374"/>
    </location>
</feature>
<accession>A0AAD7R8L3</accession>
<dbReference type="Gene3D" id="3.90.70.10">
    <property type="entry name" value="Cysteine proteinases"/>
    <property type="match status" value="1"/>
</dbReference>
<dbReference type="PROSITE" id="PS00973">
    <property type="entry name" value="USP_2"/>
    <property type="match status" value="1"/>
</dbReference>
<proteinExistence type="predicted"/>
<dbReference type="AlphaFoldDB" id="A0AAD7R8L3"/>
<dbReference type="InterPro" id="IPR018200">
    <property type="entry name" value="USP_CS"/>
</dbReference>
<dbReference type="InterPro" id="IPR001394">
    <property type="entry name" value="Peptidase_C19_UCH"/>
</dbReference>
<evidence type="ECO:0000256" key="1">
    <source>
        <dbReference type="SAM" id="MobiDB-lite"/>
    </source>
</evidence>
<dbReference type="PROSITE" id="PS50235">
    <property type="entry name" value="USP_3"/>
    <property type="match status" value="1"/>
</dbReference>
<evidence type="ECO:0000313" key="3">
    <source>
        <dbReference type="EMBL" id="KAJ8366960.1"/>
    </source>
</evidence>
<organism evidence="3 4">
    <name type="scientific">Aldrovandia affinis</name>
    <dbReference type="NCBI Taxonomy" id="143900"/>
    <lineage>
        <taxon>Eukaryota</taxon>
        <taxon>Metazoa</taxon>
        <taxon>Chordata</taxon>
        <taxon>Craniata</taxon>
        <taxon>Vertebrata</taxon>
        <taxon>Euteleostomi</taxon>
        <taxon>Actinopterygii</taxon>
        <taxon>Neopterygii</taxon>
        <taxon>Teleostei</taxon>
        <taxon>Notacanthiformes</taxon>
        <taxon>Halosauridae</taxon>
        <taxon>Aldrovandia</taxon>
    </lineage>
</organism>
<feature type="domain" description="USP" evidence="2">
    <location>
        <begin position="70"/>
        <end position="344"/>
    </location>
</feature>
<dbReference type="PANTHER" id="PTHR24006:SF899">
    <property type="entry name" value="UBIQUITIN CARBOXYL-TERMINAL HYDROLASE"/>
    <property type="match status" value="1"/>
</dbReference>